<dbReference type="SUPFAM" id="SSF88723">
    <property type="entry name" value="PIN domain-like"/>
    <property type="match status" value="1"/>
</dbReference>
<gene>
    <name evidence="5" type="primary">vapC</name>
    <name evidence="7" type="ORF">B1A74_02070</name>
</gene>
<dbReference type="GO" id="GO:0090729">
    <property type="term" value="F:toxin activity"/>
    <property type="evidence" value="ECO:0007669"/>
    <property type="project" value="UniProtKB-KW"/>
</dbReference>
<reference evidence="7 8" key="1">
    <citation type="submission" date="2017-02" db="EMBL/GenBank/DDBJ databases">
        <title>Genomic diversity within the haloalkaliphilic genus Thioalkalivibrio.</title>
        <authorList>
            <person name="Ahn A.-C."/>
            <person name="Meier-Kolthoff J."/>
            <person name="Overmars L."/>
            <person name="Richter M."/>
            <person name="Woyke T."/>
            <person name="Sorokin D.Y."/>
            <person name="Muyzer G."/>
        </authorList>
    </citation>
    <scope>NUCLEOTIDE SEQUENCE [LARGE SCALE GENOMIC DNA]</scope>
    <source>
        <strain evidence="7 8">HL17</strain>
    </source>
</reference>
<comment type="cofactor">
    <cofactor evidence="5">
        <name>Mg(2+)</name>
        <dbReference type="ChEBI" id="CHEBI:18420"/>
    </cofactor>
</comment>
<dbReference type="RefSeq" id="WP_077243634.1">
    <property type="nucleotide sequence ID" value="NZ_MUZR01000006.1"/>
</dbReference>
<sequence>MSDKVFVDTNILLYAHDLDAGDRHQRAEQVVRQLWDTGGAIISIQVLQEFYVNVTRKVADPLPPAEARRLIEAYRAWQVECPDTKAVLRASEIQERNRLSFWDSMIVATACQGGATVLLSEDLNHSQIIEGIRVENPFLH</sequence>
<dbReference type="EC" id="3.1.-.-" evidence="5"/>
<dbReference type="InterPro" id="IPR022907">
    <property type="entry name" value="VapC_family"/>
</dbReference>
<keyword evidence="3 5" id="KW-0479">Metal-binding</keyword>
<evidence type="ECO:0000256" key="1">
    <source>
        <dbReference type="ARBA" id="ARBA00022649"/>
    </source>
</evidence>
<keyword evidence="2 5" id="KW-0540">Nuclease</keyword>
<accession>A0A1V3A1M0</accession>
<comment type="similarity">
    <text evidence="5">Belongs to the PINc/VapC protein family.</text>
</comment>
<feature type="binding site" evidence="5">
    <location>
        <position position="103"/>
    </location>
    <ligand>
        <name>Mg(2+)</name>
        <dbReference type="ChEBI" id="CHEBI:18420"/>
    </ligand>
</feature>
<evidence type="ECO:0000256" key="4">
    <source>
        <dbReference type="ARBA" id="ARBA00022801"/>
    </source>
</evidence>
<keyword evidence="4 5" id="KW-0378">Hydrolase</keyword>
<keyword evidence="5" id="KW-0460">Magnesium</keyword>
<evidence type="ECO:0000313" key="7">
    <source>
        <dbReference type="EMBL" id="OOC11199.1"/>
    </source>
</evidence>
<keyword evidence="5" id="KW-0800">Toxin</keyword>
<dbReference type="GO" id="GO:0000287">
    <property type="term" value="F:magnesium ion binding"/>
    <property type="evidence" value="ECO:0007669"/>
    <property type="project" value="UniProtKB-UniRule"/>
</dbReference>
<dbReference type="CDD" id="cd18692">
    <property type="entry name" value="PIN_VapC-like"/>
    <property type="match status" value="1"/>
</dbReference>
<keyword evidence="1 5" id="KW-1277">Toxin-antitoxin system</keyword>
<evidence type="ECO:0000259" key="6">
    <source>
        <dbReference type="Pfam" id="PF01850"/>
    </source>
</evidence>
<protein>
    <recommendedName>
        <fullName evidence="5">Ribonuclease VapC</fullName>
        <shortName evidence="5">RNase VapC</shortName>
        <ecNumber evidence="5">3.1.-.-</ecNumber>
    </recommendedName>
    <alternativeName>
        <fullName evidence="5">Toxin VapC</fullName>
    </alternativeName>
</protein>
<comment type="function">
    <text evidence="5">Toxic component of a toxin-antitoxin (TA) system. An RNase.</text>
</comment>
<dbReference type="InterPro" id="IPR002716">
    <property type="entry name" value="PIN_dom"/>
</dbReference>
<evidence type="ECO:0000313" key="8">
    <source>
        <dbReference type="Proteomes" id="UP000189177"/>
    </source>
</evidence>
<evidence type="ECO:0000256" key="2">
    <source>
        <dbReference type="ARBA" id="ARBA00022722"/>
    </source>
</evidence>
<dbReference type="Gene3D" id="3.40.50.1010">
    <property type="entry name" value="5'-nuclease"/>
    <property type="match status" value="1"/>
</dbReference>
<dbReference type="GO" id="GO:0004540">
    <property type="term" value="F:RNA nuclease activity"/>
    <property type="evidence" value="ECO:0007669"/>
    <property type="project" value="InterPro"/>
</dbReference>
<feature type="domain" description="PIN" evidence="6">
    <location>
        <begin position="5"/>
        <end position="127"/>
    </location>
</feature>
<name>A0A1V3A1M0_9GAMM</name>
<keyword evidence="8" id="KW-1185">Reference proteome</keyword>
<dbReference type="OrthoDB" id="9792015at2"/>
<dbReference type="EMBL" id="MUZR01000006">
    <property type="protein sequence ID" value="OOC11199.1"/>
    <property type="molecule type" value="Genomic_DNA"/>
</dbReference>
<feature type="binding site" evidence="5">
    <location>
        <position position="8"/>
    </location>
    <ligand>
        <name>Mg(2+)</name>
        <dbReference type="ChEBI" id="CHEBI:18420"/>
    </ligand>
</feature>
<dbReference type="GO" id="GO:0016787">
    <property type="term" value="F:hydrolase activity"/>
    <property type="evidence" value="ECO:0007669"/>
    <property type="project" value="UniProtKB-KW"/>
</dbReference>
<organism evidence="7 8">
    <name type="scientific">Thioalkalivibrio halophilus</name>
    <dbReference type="NCBI Taxonomy" id="252474"/>
    <lineage>
        <taxon>Bacteria</taxon>
        <taxon>Pseudomonadati</taxon>
        <taxon>Pseudomonadota</taxon>
        <taxon>Gammaproteobacteria</taxon>
        <taxon>Chromatiales</taxon>
        <taxon>Ectothiorhodospiraceae</taxon>
        <taxon>Thioalkalivibrio</taxon>
    </lineage>
</organism>
<dbReference type="Proteomes" id="UP000189177">
    <property type="component" value="Unassembled WGS sequence"/>
</dbReference>
<evidence type="ECO:0000256" key="5">
    <source>
        <dbReference type="HAMAP-Rule" id="MF_00265"/>
    </source>
</evidence>
<dbReference type="HAMAP" id="MF_00265">
    <property type="entry name" value="VapC_Nob1"/>
    <property type="match status" value="1"/>
</dbReference>
<proteinExistence type="inferred from homology"/>
<dbReference type="Pfam" id="PF01850">
    <property type="entry name" value="PIN"/>
    <property type="match status" value="1"/>
</dbReference>
<dbReference type="STRING" id="252474.B1A74_02070"/>
<dbReference type="AlphaFoldDB" id="A0A1V3A1M0"/>
<comment type="caution">
    <text evidence="7">The sequence shown here is derived from an EMBL/GenBank/DDBJ whole genome shotgun (WGS) entry which is preliminary data.</text>
</comment>
<evidence type="ECO:0000256" key="3">
    <source>
        <dbReference type="ARBA" id="ARBA00022723"/>
    </source>
</evidence>
<dbReference type="InterPro" id="IPR029060">
    <property type="entry name" value="PIN-like_dom_sf"/>
</dbReference>